<comment type="caution">
    <text evidence="1">The sequence shown here is derived from an EMBL/GenBank/DDBJ whole genome shotgun (WGS) entry which is preliminary data.</text>
</comment>
<proteinExistence type="predicted"/>
<evidence type="ECO:0000313" key="2">
    <source>
        <dbReference type="Proteomes" id="UP000249396"/>
    </source>
</evidence>
<evidence type="ECO:0000313" key="1">
    <source>
        <dbReference type="EMBL" id="PZN76137.1"/>
    </source>
</evidence>
<dbReference type="EMBL" id="QJPH01000366">
    <property type="protein sequence ID" value="PZN76137.1"/>
    <property type="molecule type" value="Genomic_DNA"/>
</dbReference>
<name>A0A2W4T0C8_9GAMM</name>
<dbReference type="Proteomes" id="UP000249396">
    <property type="component" value="Unassembled WGS sequence"/>
</dbReference>
<organism evidence="1 2">
    <name type="scientific">Candidatus Methylumidiphilus alinenensis</name>
    <dbReference type="NCBI Taxonomy" id="2202197"/>
    <lineage>
        <taxon>Bacteria</taxon>
        <taxon>Pseudomonadati</taxon>
        <taxon>Pseudomonadota</taxon>
        <taxon>Gammaproteobacteria</taxon>
        <taxon>Methylococcales</taxon>
        <taxon>Candidatus Methylumidiphilus</taxon>
    </lineage>
</organism>
<dbReference type="PIRSF" id="PIRSF039032">
    <property type="entry name" value="HigB-2"/>
    <property type="match status" value="1"/>
</dbReference>
<sequence>MFTLIESPIFSKRWPEYWSEEERGKFAAWLAQNPEVGDVVPGSGGVRKVRWFSEGQGKRGGVRVIYYNQIEKSLIWLLTIYAKSRQENAPAHILKALKEELI</sequence>
<accession>A0A2W4T0C8</accession>
<reference evidence="1 2" key="1">
    <citation type="journal article" date="2018" name="Aquat. Microb. Ecol.">
        <title>Gammaproteobacterial methanotrophs dominate.</title>
        <authorList>
            <person name="Rissanen A.J."/>
            <person name="Saarenheimo J."/>
            <person name="Tiirola M."/>
            <person name="Peura S."/>
            <person name="Aalto S.L."/>
            <person name="Karvinen A."/>
            <person name="Nykanen H."/>
        </authorList>
    </citation>
    <scope>NUCLEOTIDE SEQUENCE [LARGE SCALE GENOMIC DNA]</scope>
    <source>
        <strain evidence="1">AMbin10</strain>
    </source>
</reference>
<gene>
    <name evidence="1" type="ORF">DM484_17205</name>
</gene>
<dbReference type="AlphaFoldDB" id="A0A2W4T0C8"/>
<protein>
    <submittedName>
        <fullName evidence="1">Transcriptional regulator</fullName>
    </submittedName>
</protein>
<dbReference type="InterPro" id="IPR009387">
    <property type="entry name" value="HigB-2"/>
</dbReference>